<dbReference type="PRINTS" id="PR01009">
    <property type="entry name" value="FLGMRINGFLIF"/>
</dbReference>
<gene>
    <name evidence="11" type="ORF">S12H4_54087</name>
</gene>
<evidence type="ECO:0000256" key="7">
    <source>
        <dbReference type="ARBA" id="ARBA00023136"/>
    </source>
</evidence>
<keyword evidence="7" id="KW-0472">Membrane</keyword>
<dbReference type="GO" id="GO:0005886">
    <property type="term" value="C:plasma membrane"/>
    <property type="evidence" value="ECO:0007669"/>
    <property type="project" value="UniProtKB-SubCell"/>
</dbReference>
<evidence type="ECO:0000256" key="3">
    <source>
        <dbReference type="ARBA" id="ARBA00007971"/>
    </source>
</evidence>
<dbReference type="AlphaFoldDB" id="X1TPQ1"/>
<evidence type="ECO:0000256" key="8">
    <source>
        <dbReference type="ARBA" id="ARBA00023143"/>
    </source>
</evidence>
<protein>
    <recommendedName>
        <fullName evidence="12">Flagellar M-ring protein FliF</fullName>
    </recommendedName>
</protein>
<dbReference type="Pfam" id="PF01514">
    <property type="entry name" value="YscJ_FliF"/>
    <property type="match status" value="1"/>
</dbReference>
<reference evidence="11" key="1">
    <citation type="journal article" date="2014" name="Front. Microbiol.">
        <title>High frequency of phylogenetically diverse reductive dehalogenase-homologous genes in deep subseafloor sedimentary metagenomes.</title>
        <authorList>
            <person name="Kawai M."/>
            <person name="Futagami T."/>
            <person name="Toyoda A."/>
            <person name="Takaki Y."/>
            <person name="Nishi S."/>
            <person name="Hori S."/>
            <person name="Arai W."/>
            <person name="Tsubouchi T."/>
            <person name="Morono Y."/>
            <person name="Uchiyama I."/>
            <person name="Ito T."/>
            <person name="Fujiyama A."/>
            <person name="Inagaki F."/>
            <person name="Takami H."/>
        </authorList>
    </citation>
    <scope>NUCLEOTIDE SEQUENCE</scope>
    <source>
        <strain evidence="11">Expedition CK06-06</strain>
    </source>
</reference>
<feature type="domain" description="Flagellar M-ring N-terminal" evidence="9">
    <location>
        <begin position="1"/>
        <end position="74"/>
    </location>
</feature>
<accession>X1TPQ1</accession>
<dbReference type="InterPro" id="IPR006182">
    <property type="entry name" value="FliF_N_dom"/>
</dbReference>
<evidence type="ECO:0000259" key="10">
    <source>
        <dbReference type="Pfam" id="PF08345"/>
    </source>
</evidence>
<dbReference type="GO" id="GO:0071973">
    <property type="term" value="P:bacterial-type flagellum-dependent cell motility"/>
    <property type="evidence" value="ECO:0007669"/>
    <property type="project" value="InterPro"/>
</dbReference>
<sequence length="231" mass="24222">DGVSYARVHIVSSEQTVFTSEAGKTTASVVLQLKPGYRPSSLNIAAITHLVSGSIEGLSSENVTVVDSRGRLLTSDSDSIMTSGAGTVQDYRERVEQNLANKAEEMLTTVLGPGRAIVRVSAVIDMNSVSTVTETYNPTGKVMTKEEILSDSETEAGTVLAEGEPAVPGSKKTTENISTEYEVGKSVKQEVILPGQITSLKVAAFVDLTPADANEASAGTEAAKIMQVADV</sequence>
<evidence type="ECO:0000256" key="6">
    <source>
        <dbReference type="ARBA" id="ARBA00022989"/>
    </source>
</evidence>
<evidence type="ECO:0000256" key="4">
    <source>
        <dbReference type="ARBA" id="ARBA00022475"/>
    </source>
</evidence>
<dbReference type="InterPro" id="IPR000067">
    <property type="entry name" value="FlgMring_FliF"/>
</dbReference>
<dbReference type="Gene3D" id="3.30.300.30">
    <property type="match status" value="1"/>
</dbReference>
<evidence type="ECO:0000256" key="2">
    <source>
        <dbReference type="ARBA" id="ARBA00004651"/>
    </source>
</evidence>
<dbReference type="InterPro" id="IPR043427">
    <property type="entry name" value="YscJ/FliF"/>
</dbReference>
<keyword evidence="4" id="KW-1003">Cell membrane</keyword>
<comment type="similarity">
    <text evidence="3">Belongs to the FliF family.</text>
</comment>
<organism evidence="11">
    <name type="scientific">marine sediment metagenome</name>
    <dbReference type="NCBI Taxonomy" id="412755"/>
    <lineage>
        <taxon>unclassified sequences</taxon>
        <taxon>metagenomes</taxon>
        <taxon>ecological metagenomes</taxon>
    </lineage>
</organism>
<dbReference type="PANTHER" id="PTHR30046">
    <property type="entry name" value="FLAGELLAR M-RING PROTEIN"/>
    <property type="match status" value="1"/>
</dbReference>
<evidence type="ECO:0008006" key="12">
    <source>
        <dbReference type="Google" id="ProtNLM"/>
    </source>
</evidence>
<feature type="non-terminal residue" evidence="11">
    <location>
        <position position="231"/>
    </location>
</feature>
<dbReference type="InterPro" id="IPR013556">
    <property type="entry name" value="Flag_M-ring_C"/>
</dbReference>
<proteinExistence type="inferred from homology"/>
<name>X1TPQ1_9ZZZZ</name>
<dbReference type="GO" id="GO:0009431">
    <property type="term" value="C:bacterial-type flagellum basal body, MS ring"/>
    <property type="evidence" value="ECO:0007669"/>
    <property type="project" value="InterPro"/>
</dbReference>
<comment type="caution">
    <text evidence="11">The sequence shown here is derived from an EMBL/GenBank/DDBJ whole genome shotgun (WGS) entry which is preliminary data.</text>
</comment>
<keyword evidence="8" id="KW-0975">Bacterial flagellum</keyword>
<evidence type="ECO:0000259" key="9">
    <source>
        <dbReference type="Pfam" id="PF01514"/>
    </source>
</evidence>
<feature type="domain" description="Flagellar M-ring C-terminal" evidence="10">
    <location>
        <begin position="107"/>
        <end position="216"/>
    </location>
</feature>
<keyword evidence="6" id="KW-1133">Transmembrane helix</keyword>
<dbReference type="InterPro" id="IPR045851">
    <property type="entry name" value="AMP-bd_C_sf"/>
</dbReference>
<dbReference type="Pfam" id="PF08345">
    <property type="entry name" value="YscJ_FliF_C"/>
    <property type="match status" value="1"/>
</dbReference>
<evidence type="ECO:0000256" key="1">
    <source>
        <dbReference type="ARBA" id="ARBA00004117"/>
    </source>
</evidence>
<dbReference type="EMBL" id="BARW01034523">
    <property type="protein sequence ID" value="GAJ07323.1"/>
    <property type="molecule type" value="Genomic_DNA"/>
</dbReference>
<feature type="non-terminal residue" evidence="11">
    <location>
        <position position="1"/>
    </location>
</feature>
<evidence type="ECO:0000256" key="5">
    <source>
        <dbReference type="ARBA" id="ARBA00022692"/>
    </source>
</evidence>
<dbReference type="PANTHER" id="PTHR30046:SF0">
    <property type="entry name" value="FLAGELLAR M-RING PROTEIN"/>
    <property type="match status" value="1"/>
</dbReference>
<keyword evidence="5" id="KW-0812">Transmembrane</keyword>
<dbReference type="GO" id="GO:0003774">
    <property type="term" value="F:cytoskeletal motor activity"/>
    <property type="evidence" value="ECO:0007669"/>
    <property type="project" value="InterPro"/>
</dbReference>
<evidence type="ECO:0000313" key="11">
    <source>
        <dbReference type="EMBL" id="GAJ07323.1"/>
    </source>
</evidence>
<comment type="subcellular location">
    <subcellularLocation>
        <location evidence="1">Bacterial flagellum basal body</location>
    </subcellularLocation>
    <subcellularLocation>
        <location evidence="2">Cell membrane</location>
        <topology evidence="2">Multi-pass membrane protein</topology>
    </subcellularLocation>
</comment>